<dbReference type="GO" id="GO:0006431">
    <property type="term" value="P:methionyl-tRNA aminoacylation"/>
    <property type="evidence" value="ECO:0007669"/>
    <property type="project" value="InterPro"/>
</dbReference>
<organism evidence="21 22">
    <name type="scientific">Pyrenophora seminiperda CCB06</name>
    <dbReference type="NCBI Taxonomy" id="1302712"/>
    <lineage>
        <taxon>Eukaryota</taxon>
        <taxon>Fungi</taxon>
        <taxon>Dikarya</taxon>
        <taxon>Ascomycota</taxon>
        <taxon>Pezizomycotina</taxon>
        <taxon>Dothideomycetes</taxon>
        <taxon>Pleosporomycetidae</taxon>
        <taxon>Pleosporales</taxon>
        <taxon>Pleosporineae</taxon>
        <taxon>Pleosporaceae</taxon>
        <taxon>Pyrenophora</taxon>
    </lineage>
</organism>
<evidence type="ECO:0000256" key="11">
    <source>
        <dbReference type="ARBA" id="ARBA00022917"/>
    </source>
</evidence>
<keyword evidence="12 17" id="KW-0342">GTP-binding</keyword>
<evidence type="ECO:0000256" key="17">
    <source>
        <dbReference type="RuleBase" id="RU004560"/>
    </source>
</evidence>
<evidence type="ECO:0000256" key="13">
    <source>
        <dbReference type="ARBA" id="ARBA00023146"/>
    </source>
</evidence>
<keyword evidence="6 18" id="KW-0436">Ligase</keyword>
<keyword evidence="14" id="KW-0131">Cell cycle</keyword>
<reference evidence="21 22" key="1">
    <citation type="journal article" date="2014" name="PLoS ONE">
        <title>De novo Genome Assembly of the Fungal Plant Pathogen Pyrenophora semeniperda.</title>
        <authorList>
            <person name="Soliai M.M."/>
            <person name="Meyer S.E."/>
            <person name="Udall J.A."/>
            <person name="Elzinga D.E."/>
            <person name="Hermansen R.A."/>
            <person name="Bodily P.M."/>
            <person name="Hart A.A."/>
            <person name="Coleman C.E."/>
        </authorList>
    </citation>
    <scope>NUCLEOTIDE SEQUENCE [LARGE SCALE GENOMIC DNA]</scope>
    <source>
        <strain evidence="21 22">CCB06</strain>
        <tissue evidence="21">Mycelium</tissue>
    </source>
</reference>
<keyword evidence="8 17" id="KW-0547">Nucleotide-binding</keyword>
<keyword evidence="22" id="KW-1185">Reference proteome</keyword>
<evidence type="ECO:0000256" key="7">
    <source>
        <dbReference type="ARBA" id="ARBA00022618"/>
    </source>
</evidence>
<dbReference type="InterPro" id="IPR015413">
    <property type="entry name" value="Methionyl/Leucyl_tRNA_Synth"/>
</dbReference>
<accession>A0A3M7LVF6</accession>
<dbReference type="Gene3D" id="3.40.50.300">
    <property type="entry name" value="P-loop containing nucleotide triphosphate hydrolases"/>
    <property type="match status" value="1"/>
</dbReference>
<dbReference type="GO" id="GO:0000921">
    <property type="term" value="P:septin ring assembly"/>
    <property type="evidence" value="ECO:0007669"/>
    <property type="project" value="UniProtKB-ARBA"/>
</dbReference>
<evidence type="ECO:0000256" key="12">
    <source>
        <dbReference type="ARBA" id="ARBA00023134"/>
    </source>
</evidence>
<evidence type="ECO:0000256" key="5">
    <source>
        <dbReference type="ARBA" id="ARBA00022555"/>
    </source>
</evidence>
<dbReference type="PANTHER" id="PTHR45765:SF1">
    <property type="entry name" value="METHIONINE--TRNA LIGASE, CYTOPLASMIC"/>
    <property type="match status" value="1"/>
</dbReference>
<dbReference type="InterPro" id="IPR027417">
    <property type="entry name" value="P-loop_NTPase"/>
</dbReference>
<dbReference type="EMBL" id="KE747806">
    <property type="protein sequence ID" value="RMZ66204.1"/>
    <property type="molecule type" value="Genomic_DNA"/>
</dbReference>
<feature type="domain" description="Septin-type G" evidence="20">
    <location>
        <begin position="109"/>
        <end position="381"/>
    </location>
</feature>
<dbReference type="AlphaFoldDB" id="A0A3M7LVF6"/>
<evidence type="ECO:0000313" key="21">
    <source>
        <dbReference type="EMBL" id="RMZ66204.1"/>
    </source>
</evidence>
<evidence type="ECO:0000256" key="10">
    <source>
        <dbReference type="ARBA" id="ARBA00022884"/>
    </source>
</evidence>
<evidence type="ECO:0000256" key="6">
    <source>
        <dbReference type="ARBA" id="ARBA00022598"/>
    </source>
</evidence>
<feature type="compositionally biased region" description="Low complexity" evidence="19">
    <location>
        <begin position="44"/>
        <end position="73"/>
    </location>
</feature>
<gene>
    <name evidence="21" type="ORF">GMOD_00005286</name>
</gene>
<dbReference type="InterPro" id="IPR023458">
    <property type="entry name" value="Met-tRNA_ligase_1"/>
</dbReference>
<evidence type="ECO:0000313" key="22">
    <source>
        <dbReference type="Proteomes" id="UP000265663"/>
    </source>
</evidence>
<dbReference type="Pfam" id="PF19303">
    <property type="entry name" value="Anticodon_3"/>
    <property type="match status" value="1"/>
</dbReference>
<dbReference type="Gene3D" id="2.20.28.20">
    <property type="entry name" value="Methionyl-tRNA synthetase, Zn-domain"/>
    <property type="match status" value="1"/>
</dbReference>
<keyword evidence="5" id="KW-0820">tRNA-binding</keyword>
<evidence type="ECO:0000256" key="16">
    <source>
        <dbReference type="ARBA" id="ARBA00047364"/>
    </source>
</evidence>
<dbReference type="EC" id="6.1.1.10" evidence="3"/>
<feature type="compositionally biased region" description="Basic and acidic residues" evidence="19">
    <location>
        <begin position="1122"/>
        <end position="1149"/>
    </location>
</feature>
<comment type="similarity">
    <text evidence="17">Belongs to the TRAFAC class TrmE-Era-EngA-EngB-Septin-like GTPase superfamily. Septin GTPase family.</text>
</comment>
<keyword evidence="11 18" id="KW-0648">Protein biosynthesis</keyword>
<keyword evidence="7" id="KW-0132">Cell division</keyword>
<evidence type="ECO:0000256" key="18">
    <source>
        <dbReference type="RuleBase" id="RU363039"/>
    </source>
</evidence>
<evidence type="ECO:0000259" key="20">
    <source>
        <dbReference type="PROSITE" id="PS51719"/>
    </source>
</evidence>
<name>A0A3M7LVF6_9PLEO</name>
<dbReference type="GO" id="GO:0005525">
    <property type="term" value="F:GTP binding"/>
    <property type="evidence" value="ECO:0007669"/>
    <property type="project" value="UniProtKB-KW"/>
</dbReference>
<dbReference type="SUPFAM" id="SSF52540">
    <property type="entry name" value="P-loop containing nucleoside triphosphate hydrolases"/>
    <property type="match status" value="1"/>
</dbReference>
<dbReference type="CDD" id="cd01850">
    <property type="entry name" value="CDC_Septin"/>
    <property type="match status" value="1"/>
</dbReference>
<keyword evidence="10" id="KW-0694">RNA-binding</keyword>
<evidence type="ECO:0000256" key="2">
    <source>
        <dbReference type="ARBA" id="ARBA00005594"/>
    </source>
</evidence>
<dbReference type="InterPro" id="IPR029038">
    <property type="entry name" value="MetRS_Zn"/>
</dbReference>
<dbReference type="FunFam" id="1.10.730.10:FF:000031">
    <property type="entry name" value="Putative Methionyl-tRNA synthetase"/>
    <property type="match status" value="1"/>
</dbReference>
<sequence length="1193" mass="133830">MGLAPFRHATSALSLPSDPFPAPASPRQSRQRSDPDYLPSGDDTSSVLPPSSTFTTTPTPTPSPAHASSRPAPHTMAAAYQNQSQPIFPDSYVGFDSITKQIERKSVKRGFQFNVICVGQTGLGKSTLINTLFASHLMDSKGRFQPDEEVRSTTNIHPVSHIIEENGVRLRLNIVDTPGYGDLINNERCWDPIVKYIKDQHSAYLRKELTAQRERYLQDTRIHCCLFFIQPSGHALKPIDIVVLKKLSEFVNVVPVIAKSDSLTLEERAEFKHRIKEEFQFHNLRMYPYDNEEDDNEEVQAKQAIKELLPFAVVGSERTVVVNGKNVRGRQNKWGIINVEDENHCEFVYLRNFLTRTHLQDLIETTAQIHYESFRAKQLLALKESSHQGHSSRPISPSADRELSRNSQRMTMNGHTFSQTHLSSFDPAKSSILSSPFLAVPVLLASPATLTGPFPLAGEPSGDLEEEIAFSVSPTIRSMTFALAPARLNLSSKSATASSVFAVSNVSGSVSECSNVVLLRSLSFLGNIATRFQVGKSHIHQFTFLQLNASCSTRLPMTETTKKILPVEGERNVLITSALPYVNNVPHLGNIVGSVLSADVFARFSRARGYNTLYVCGTDEYGTATETKAIEEKVSPKELCDKYFALHSEVYKWFNISFDHFGRTPTQQQTDIAQDIFTKLYKNGYLEEQTTTQPYCETHKSFLADRFVEGTCPLCNYEDARGDQCDKCGHLLDPLELKNPRCKLDGATPVPRETKHVYLCLDKLQPLEEEWFKKSSKEGNWSSNGVQITSSWLKEGLRPRGITRDLKWGTAVPLEGYEDKVMYVWFDACIGYVSITATYTEDWKQWWHNPEQVKLYQFMGKDNVPFHTVVFPCSQIGTKDKWTMLNTISTTEYLNYEKGKFSKSRNIGVFGNNAKETGIPSDVWRYYLLSHRPETGDTEFEWDGFIAANNNELLKNLGNFINRVIKFVNNAKIYDSVVPDYTKFDDPYFTEHRKKVNDLLKTYIAELEDVKIRAALATALHVSSLGNLLLQDNKLDNKLATEQPDRCAAVVGLALSQIHLLASLIQPFMPDTTAAILSQLNAEFLIIPDSWEARSLPVGHKIGTAGYLFSQIKPEKEQEWREQFGGEEARKAKDEKARKAAAKKADKERKKAKKAAGPGKGVEAAEKGQDGPAPKTAEEEVSRGVQQVSLQTS</sequence>
<dbReference type="InterPro" id="IPR030379">
    <property type="entry name" value="G_SEPTIN_dom"/>
</dbReference>
<dbReference type="GO" id="GO:0051301">
    <property type="term" value="P:cell division"/>
    <property type="evidence" value="ECO:0007669"/>
    <property type="project" value="UniProtKB-KW"/>
</dbReference>
<evidence type="ECO:0000256" key="3">
    <source>
        <dbReference type="ARBA" id="ARBA00012838"/>
    </source>
</evidence>
<dbReference type="InterPro" id="IPR041872">
    <property type="entry name" value="Anticodon_Met"/>
</dbReference>
<evidence type="ECO:0000256" key="8">
    <source>
        <dbReference type="ARBA" id="ARBA00022741"/>
    </source>
</evidence>
<dbReference type="GO" id="GO:0032161">
    <property type="term" value="C:cleavage apparatus septin structure"/>
    <property type="evidence" value="ECO:0007669"/>
    <property type="project" value="UniProtKB-ARBA"/>
</dbReference>
<dbReference type="GO" id="GO:0004825">
    <property type="term" value="F:methionine-tRNA ligase activity"/>
    <property type="evidence" value="ECO:0007669"/>
    <property type="project" value="UniProtKB-EC"/>
</dbReference>
<comment type="catalytic activity">
    <reaction evidence="16">
        <text>tRNA(Met) + L-methionine + ATP = L-methionyl-tRNA(Met) + AMP + diphosphate</text>
        <dbReference type="Rhea" id="RHEA:13481"/>
        <dbReference type="Rhea" id="RHEA-COMP:9667"/>
        <dbReference type="Rhea" id="RHEA-COMP:9698"/>
        <dbReference type="ChEBI" id="CHEBI:30616"/>
        <dbReference type="ChEBI" id="CHEBI:33019"/>
        <dbReference type="ChEBI" id="CHEBI:57844"/>
        <dbReference type="ChEBI" id="CHEBI:78442"/>
        <dbReference type="ChEBI" id="CHEBI:78530"/>
        <dbReference type="ChEBI" id="CHEBI:456215"/>
        <dbReference type="EC" id="6.1.1.10"/>
    </reaction>
</comment>
<dbReference type="SUPFAM" id="SSF47323">
    <property type="entry name" value="Anticodon-binding domain of a subclass of class I aminoacyl-tRNA synthetases"/>
    <property type="match status" value="1"/>
</dbReference>
<evidence type="ECO:0000256" key="19">
    <source>
        <dbReference type="SAM" id="MobiDB-lite"/>
    </source>
</evidence>
<dbReference type="PROSITE" id="PS00178">
    <property type="entry name" value="AA_TRNA_LIGASE_I"/>
    <property type="match status" value="1"/>
</dbReference>
<dbReference type="GO" id="GO:0017101">
    <property type="term" value="C:aminoacyl-tRNA synthetase multienzyme complex"/>
    <property type="evidence" value="ECO:0007669"/>
    <property type="project" value="TreeGrafter"/>
</dbReference>
<dbReference type="FunFam" id="3.40.50.300:FF:000260">
    <property type="entry name" value="Cell division control 10"/>
    <property type="match status" value="1"/>
</dbReference>
<dbReference type="Pfam" id="PF00735">
    <property type="entry name" value="Septin"/>
    <property type="match status" value="1"/>
</dbReference>
<dbReference type="GO" id="GO:0000049">
    <property type="term" value="F:tRNA binding"/>
    <property type="evidence" value="ECO:0007669"/>
    <property type="project" value="UniProtKB-KW"/>
</dbReference>
<dbReference type="InterPro" id="IPR033911">
    <property type="entry name" value="MetRS_core"/>
</dbReference>
<proteinExistence type="inferred from homology"/>
<evidence type="ECO:0000256" key="14">
    <source>
        <dbReference type="ARBA" id="ARBA00023306"/>
    </source>
</evidence>
<dbReference type="InterPro" id="IPR014758">
    <property type="entry name" value="Met-tRNA_synth"/>
</dbReference>
<dbReference type="FunFam" id="2.20.28.20:FF:000001">
    <property type="entry name" value="Methionine--tRNA ligase"/>
    <property type="match status" value="1"/>
</dbReference>
<feature type="region of interest" description="Disordered" evidence="19">
    <location>
        <begin position="385"/>
        <end position="406"/>
    </location>
</feature>
<dbReference type="PANTHER" id="PTHR45765">
    <property type="entry name" value="METHIONINE--TRNA LIGASE"/>
    <property type="match status" value="1"/>
</dbReference>
<dbReference type="CDD" id="cd07957">
    <property type="entry name" value="Anticodon_Ia_Met"/>
    <property type="match status" value="1"/>
</dbReference>
<keyword evidence="4" id="KW-0963">Cytoplasm</keyword>
<dbReference type="SUPFAM" id="SSF52374">
    <property type="entry name" value="Nucleotidylyl transferase"/>
    <property type="match status" value="1"/>
</dbReference>
<dbReference type="InterPro" id="IPR014729">
    <property type="entry name" value="Rossmann-like_a/b/a_fold"/>
</dbReference>
<protein>
    <recommendedName>
        <fullName evidence="3">methionine--tRNA ligase</fullName>
        <ecNumber evidence="3">6.1.1.10</ecNumber>
    </recommendedName>
    <alternativeName>
        <fullName evidence="15">Methionyl-tRNA synthetase</fullName>
    </alternativeName>
</protein>
<dbReference type="SUPFAM" id="SSF57770">
    <property type="entry name" value="Methionyl-tRNA synthetase (MetRS), Zn-domain"/>
    <property type="match status" value="1"/>
</dbReference>
<dbReference type="InterPro" id="IPR009080">
    <property type="entry name" value="tRNAsynth_Ia_anticodon-bd"/>
</dbReference>
<feature type="region of interest" description="Disordered" evidence="19">
    <location>
        <begin position="1"/>
        <end position="73"/>
    </location>
</feature>
<evidence type="ECO:0000256" key="15">
    <source>
        <dbReference type="ARBA" id="ARBA00030904"/>
    </source>
</evidence>
<dbReference type="GO" id="GO:0043934">
    <property type="term" value="P:sporulation"/>
    <property type="evidence" value="ECO:0007669"/>
    <property type="project" value="UniProtKB-ARBA"/>
</dbReference>
<evidence type="ECO:0000256" key="9">
    <source>
        <dbReference type="ARBA" id="ARBA00022840"/>
    </source>
</evidence>
<dbReference type="OrthoDB" id="5844513at2759"/>
<comment type="similarity">
    <text evidence="2 18">Belongs to the class-I aminoacyl-tRNA synthetase family.</text>
</comment>
<evidence type="ECO:0000256" key="4">
    <source>
        <dbReference type="ARBA" id="ARBA00022490"/>
    </source>
</evidence>
<feature type="compositionally biased region" description="Polar residues" evidence="19">
    <location>
        <begin position="1184"/>
        <end position="1193"/>
    </location>
</feature>
<dbReference type="CDD" id="cd00814">
    <property type="entry name" value="MetRS_core"/>
    <property type="match status" value="1"/>
</dbReference>
<dbReference type="GO" id="GO:0005524">
    <property type="term" value="F:ATP binding"/>
    <property type="evidence" value="ECO:0007669"/>
    <property type="project" value="UniProtKB-KW"/>
</dbReference>
<dbReference type="Proteomes" id="UP000265663">
    <property type="component" value="Unassembled WGS sequence"/>
</dbReference>
<comment type="subcellular location">
    <subcellularLocation>
        <location evidence="1">Cytoplasm</location>
    </subcellularLocation>
</comment>
<dbReference type="InterPro" id="IPR001412">
    <property type="entry name" value="aa-tRNA-synth_I_CS"/>
</dbReference>
<dbReference type="NCBIfam" id="TIGR00398">
    <property type="entry name" value="metG"/>
    <property type="match status" value="1"/>
</dbReference>
<dbReference type="Pfam" id="PF09334">
    <property type="entry name" value="tRNA-synt_1g"/>
    <property type="match status" value="1"/>
</dbReference>
<dbReference type="PROSITE" id="PS51719">
    <property type="entry name" value="G_SEPTIN"/>
    <property type="match status" value="1"/>
</dbReference>
<keyword evidence="13 18" id="KW-0030">Aminoacyl-tRNA synthetase</keyword>
<dbReference type="GO" id="GO:0005940">
    <property type="term" value="C:septin ring"/>
    <property type="evidence" value="ECO:0007669"/>
    <property type="project" value="UniProtKB-ARBA"/>
</dbReference>
<keyword evidence="9 18" id="KW-0067">ATP-binding</keyword>
<dbReference type="GO" id="GO:0005829">
    <property type="term" value="C:cytosol"/>
    <property type="evidence" value="ECO:0007669"/>
    <property type="project" value="TreeGrafter"/>
</dbReference>
<dbReference type="Gene3D" id="1.10.730.10">
    <property type="entry name" value="Isoleucyl-tRNA Synthetase, Domain 1"/>
    <property type="match status" value="1"/>
</dbReference>
<dbReference type="InterPro" id="IPR016491">
    <property type="entry name" value="Septin"/>
</dbReference>
<dbReference type="Gene3D" id="3.40.50.620">
    <property type="entry name" value="HUPs"/>
    <property type="match status" value="1"/>
</dbReference>
<feature type="region of interest" description="Disordered" evidence="19">
    <location>
        <begin position="1122"/>
        <end position="1193"/>
    </location>
</feature>
<evidence type="ECO:0000256" key="1">
    <source>
        <dbReference type="ARBA" id="ARBA00004496"/>
    </source>
</evidence>
<dbReference type="PRINTS" id="PR01041">
    <property type="entry name" value="TRNASYNTHMET"/>
</dbReference>